<evidence type="ECO:0008006" key="3">
    <source>
        <dbReference type="Google" id="ProtNLM"/>
    </source>
</evidence>
<protein>
    <recommendedName>
        <fullName evidence="3">OTU domain-containing protein</fullName>
    </recommendedName>
</protein>
<proteinExistence type="predicted"/>
<dbReference type="AlphaFoldDB" id="A0AAD4PAS9"/>
<reference evidence="1 2" key="1">
    <citation type="journal article" date="2021" name="Nat. Commun.">
        <title>Incipient diploidization of the medicinal plant Perilla within 10,000 years.</title>
        <authorList>
            <person name="Zhang Y."/>
            <person name="Shen Q."/>
            <person name="Leng L."/>
            <person name="Zhang D."/>
            <person name="Chen S."/>
            <person name="Shi Y."/>
            <person name="Ning Z."/>
            <person name="Chen S."/>
        </authorList>
    </citation>
    <scope>NUCLEOTIDE SEQUENCE [LARGE SCALE GENOMIC DNA]</scope>
    <source>
        <strain evidence="2">cv. PC099</strain>
    </source>
</reference>
<evidence type="ECO:0000313" key="1">
    <source>
        <dbReference type="EMBL" id="KAH6833409.1"/>
    </source>
</evidence>
<dbReference type="EMBL" id="SDAM02000058">
    <property type="protein sequence ID" value="KAH6833409.1"/>
    <property type="molecule type" value="Genomic_DNA"/>
</dbReference>
<evidence type="ECO:0000313" key="2">
    <source>
        <dbReference type="Proteomes" id="UP001190926"/>
    </source>
</evidence>
<dbReference type="Proteomes" id="UP001190926">
    <property type="component" value="Unassembled WGS sequence"/>
</dbReference>
<sequence length="197" mass="22771">MLETSFNAIKTSFEKSINVVQYRYKSPIFQFLRDESAMLLMLKRFREIVSPSTTSMVEPEVQTKTRGRPKVKKTRVDISTKREKSAFEYADSFNDSCSQVPDSLECGYVLRTEDVNANGYCGFHAIAGLVLGDQESWSRVRTNLFHEIHSNSELWDKYFLKCGRREKVENILNCHELIAPTRYWFVLPDLGHIVATV</sequence>
<name>A0AAD4PAS9_PERFH</name>
<accession>A0AAD4PAS9</accession>
<comment type="caution">
    <text evidence="1">The sequence shown here is derived from an EMBL/GenBank/DDBJ whole genome shotgun (WGS) entry which is preliminary data.</text>
</comment>
<dbReference type="CDD" id="cd22744">
    <property type="entry name" value="OTU"/>
    <property type="match status" value="1"/>
</dbReference>
<organism evidence="1 2">
    <name type="scientific">Perilla frutescens var. hirtella</name>
    <name type="common">Perilla citriodora</name>
    <name type="synonym">Perilla setoyensis</name>
    <dbReference type="NCBI Taxonomy" id="608512"/>
    <lineage>
        <taxon>Eukaryota</taxon>
        <taxon>Viridiplantae</taxon>
        <taxon>Streptophyta</taxon>
        <taxon>Embryophyta</taxon>
        <taxon>Tracheophyta</taxon>
        <taxon>Spermatophyta</taxon>
        <taxon>Magnoliopsida</taxon>
        <taxon>eudicotyledons</taxon>
        <taxon>Gunneridae</taxon>
        <taxon>Pentapetalae</taxon>
        <taxon>asterids</taxon>
        <taxon>lamiids</taxon>
        <taxon>Lamiales</taxon>
        <taxon>Lamiaceae</taxon>
        <taxon>Nepetoideae</taxon>
        <taxon>Elsholtzieae</taxon>
        <taxon>Perilla</taxon>
    </lineage>
</organism>
<gene>
    <name evidence="1" type="ORF">C2S53_012631</name>
</gene>
<keyword evidence="2" id="KW-1185">Reference proteome</keyword>